<dbReference type="GO" id="GO:0005886">
    <property type="term" value="C:plasma membrane"/>
    <property type="evidence" value="ECO:0007669"/>
    <property type="project" value="TreeGrafter"/>
</dbReference>
<accession>A0AAN8W727</accession>
<keyword evidence="2" id="KW-0067">ATP-binding</keyword>
<reference evidence="6 7" key="1">
    <citation type="submission" date="2023-12" db="EMBL/GenBank/DDBJ databases">
        <title>A high-quality genome assembly for Dillenia turbinata (Dilleniales).</title>
        <authorList>
            <person name="Chanderbali A."/>
        </authorList>
    </citation>
    <scope>NUCLEOTIDE SEQUENCE [LARGE SCALE GENOMIC DNA]</scope>
    <source>
        <strain evidence="6">LSX21</strain>
        <tissue evidence="6">Leaf</tissue>
    </source>
</reference>
<dbReference type="GO" id="GO:0007166">
    <property type="term" value="P:cell surface receptor signaling pathway"/>
    <property type="evidence" value="ECO:0007669"/>
    <property type="project" value="InterPro"/>
</dbReference>
<dbReference type="GO" id="GO:0005524">
    <property type="term" value="F:ATP binding"/>
    <property type="evidence" value="ECO:0007669"/>
    <property type="project" value="UniProtKB-KW"/>
</dbReference>
<gene>
    <name evidence="6" type="ORF">RJ641_013994</name>
</gene>
<comment type="catalytic activity">
    <reaction evidence="4">
        <text>L-threonyl-[protein] + ATP = O-phospho-L-threonyl-[protein] + ADP + H(+)</text>
        <dbReference type="Rhea" id="RHEA:46608"/>
        <dbReference type="Rhea" id="RHEA-COMP:11060"/>
        <dbReference type="Rhea" id="RHEA-COMP:11605"/>
        <dbReference type="ChEBI" id="CHEBI:15378"/>
        <dbReference type="ChEBI" id="CHEBI:30013"/>
        <dbReference type="ChEBI" id="CHEBI:30616"/>
        <dbReference type="ChEBI" id="CHEBI:61977"/>
        <dbReference type="ChEBI" id="CHEBI:456216"/>
    </reaction>
</comment>
<dbReference type="InterPro" id="IPR008271">
    <property type="entry name" value="Ser/Thr_kinase_AS"/>
</dbReference>
<dbReference type="InterPro" id="IPR011009">
    <property type="entry name" value="Kinase-like_dom_sf"/>
</dbReference>
<proteinExistence type="predicted"/>
<name>A0AAN8W727_9MAGN</name>
<sequence length="433" mass="48620">MFMGICKGKGETRRERFTLRNGNLLLKKLESECNYRSDLFTIFSEKELKKATNKYSQLVCHREFFDLYQGFLKTRGCQILVKLFHRDEHCLEWAINEVVVASQVNKHKNILKFLGCCIETEIPSLVFEFPQHGTLYDCIVLSPSLKTDTDHPLLTWKSKLRMAKEIAESVTYLHMGLSRPIIHRDLKLRNIFLTGDYVAKLSDFTVSVSVPLGKDDVEAEWAGALQYMAPESSMSDRYSEKTDVFAFGGVLFEIILGEQISHILLKVEEVLNLIVSDDEYLSEDGSALSRENRVSGASSSSVNKDISEVNSALSGMSTSDVINRDQQALEEATKTCLRTMIMSEVNEEQLMACGELALRRSIKIVSVSYSTFILSSSPKNKLPFSEAKVLGDATSASTLRGRKGQRDRFKENVKDVIVGVRIAGPVATSGHQR</sequence>
<feature type="domain" description="Protein kinase" evidence="5">
    <location>
        <begin position="53"/>
        <end position="358"/>
    </location>
</feature>
<evidence type="ECO:0000256" key="1">
    <source>
        <dbReference type="ARBA" id="ARBA00022741"/>
    </source>
</evidence>
<dbReference type="PANTHER" id="PTHR27005:SF522">
    <property type="entry name" value="NON-FUNCTIONAL PSEUDOKINASE ZED1-LIKE"/>
    <property type="match status" value="1"/>
</dbReference>
<comment type="caution">
    <text evidence="6">The sequence shown here is derived from an EMBL/GenBank/DDBJ whole genome shotgun (WGS) entry which is preliminary data.</text>
</comment>
<dbReference type="AlphaFoldDB" id="A0AAN8W727"/>
<dbReference type="Gene3D" id="3.30.200.20">
    <property type="entry name" value="Phosphorylase Kinase, domain 1"/>
    <property type="match status" value="1"/>
</dbReference>
<dbReference type="EMBL" id="JBAMMX010000002">
    <property type="protein sequence ID" value="KAK6946450.1"/>
    <property type="molecule type" value="Genomic_DNA"/>
</dbReference>
<dbReference type="SMART" id="SM00220">
    <property type="entry name" value="S_TKc"/>
    <property type="match status" value="1"/>
</dbReference>
<dbReference type="InterPro" id="IPR000719">
    <property type="entry name" value="Prot_kinase_dom"/>
</dbReference>
<protein>
    <submittedName>
        <fullName evidence="6">Serine-threonine/tyrosine-protein kinase, catalytic domain</fullName>
    </submittedName>
</protein>
<keyword evidence="6" id="KW-0418">Kinase</keyword>
<evidence type="ECO:0000256" key="3">
    <source>
        <dbReference type="ARBA" id="ARBA00047558"/>
    </source>
</evidence>
<keyword evidence="1" id="KW-0547">Nucleotide-binding</keyword>
<dbReference type="Proteomes" id="UP001370490">
    <property type="component" value="Unassembled WGS sequence"/>
</dbReference>
<evidence type="ECO:0000259" key="5">
    <source>
        <dbReference type="PROSITE" id="PS50011"/>
    </source>
</evidence>
<keyword evidence="6" id="KW-0808">Transferase</keyword>
<dbReference type="PANTHER" id="PTHR27005">
    <property type="entry name" value="WALL-ASSOCIATED RECEPTOR KINASE-LIKE 21"/>
    <property type="match status" value="1"/>
</dbReference>
<dbReference type="InterPro" id="IPR001245">
    <property type="entry name" value="Ser-Thr/Tyr_kinase_cat_dom"/>
</dbReference>
<evidence type="ECO:0000256" key="4">
    <source>
        <dbReference type="ARBA" id="ARBA00047951"/>
    </source>
</evidence>
<dbReference type="PROSITE" id="PS00108">
    <property type="entry name" value="PROTEIN_KINASE_ST"/>
    <property type="match status" value="1"/>
</dbReference>
<organism evidence="6 7">
    <name type="scientific">Dillenia turbinata</name>
    <dbReference type="NCBI Taxonomy" id="194707"/>
    <lineage>
        <taxon>Eukaryota</taxon>
        <taxon>Viridiplantae</taxon>
        <taxon>Streptophyta</taxon>
        <taxon>Embryophyta</taxon>
        <taxon>Tracheophyta</taxon>
        <taxon>Spermatophyta</taxon>
        <taxon>Magnoliopsida</taxon>
        <taxon>eudicotyledons</taxon>
        <taxon>Gunneridae</taxon>
        <taxon>Pentapetalae</taxon>
        <taxon>Dilleniales</taxon>
        <taxon>Dilleniaceae</taxon>
        <taxon>Dillenia</taxon>
    </lineage>
</organism>
<dbReference type="GO" id="GO:0004674">
    <property type="term" value="F:protein serine/threonine kinase activity"/>
    <property type="evidence" value="ECO:0007669"/>
    <property type="project" value="TreeGrafter"/>
</dbReference>
<evidence type="ECO:0000256" key="2">
    <source>
        <dbReference type="ARBA" id="ARBA00022840"/>
    </source>
</evidence>
<dbReference type="SUPFAM" id="SSF56112">
    <property type="entry name" value="Protein kinase-like (PK-like)"/>
    <property type="match status" value="1"/>
</dbReference>
<dbReference type="PROSITE" id="PS50011">
    <property type="entry name" value="PROTEIN_KINASE_DOM"/>
    <property type="match status" value="1"/>
</dbReference>
<evidence type="ECO:0000313" key="6">
    <source>
        <dbReference type="EMBL" id="KAK6946450.1"/>
    </source>
</evidence>
<dbReference type="InterPro" id="IPR045274">
    <property type="entry name" value="WAK-like"/>
</dbReference>
<keyword evidence="7" id="KW-1185">Reference proteome</keyword>
<dbReference type="Pfam" id="PF07714">
    <property type="entry name" value="PK_Tyr_Ser-Thr"/>
    <property type="match status" value="1"/>
</dbReference>
<dbReference type="Gene3D" id="1.10.510.10">
    <property type="entry name" value="Transferase(Phosphotransferase) domain 1"/>
    <property type="match status" value="1"/>
</dbReference>
<evidence type="ECO:0000313" key="7">
    <source>
        <dbReference type="Proteomes" id="UP001370490"/>
    </source>
</evidence>
<comment type="catalytic activity">
    <reaction evidence="3">
        <text>L-seryl-[protein] + ATP = O-phospho-L-seryl-[protein] + ADP + H(+)</text>
        <dbReference type="Rhea" id="RHEA:17989"/>
        <dbReference type="Rhea" id="RHEA-COMP:9863"/>
        <dbReference type="Rhea" id="RHEA-COMP:11604"/>
        <dbReference type="ChEBI" id="CHEBI:15378"/>
        <dbReference type="ChEBI" id="CHEBI:29999"/>
        <dbReference type="ChEBI" id="CHEBI:30616"/>
        <dbReference type="ChEBI" id="CHEBI:83421"/>
        <dbReference type="ChEBI" id="CHEBI:456216"/>
    </reaction>
</comment>